<dbReference type="AlphaFoldDB" id="A0A5B7I2V1"/>
<dbReference type="EMBL" id="VSRR010051824">
    <property type="protein sequence ID" value="MPC79691.1"/>
    <property type="molecule type" value="Genomic_DNA"/>
</dbReference>
<proteinExistence type="predicted"/>
<feature type="compositionally biased region" description="Basic and acidic residues" evidence="1">
    <location>
        <begin position="1"/>
        <end position="12"/>
    </location>
</feature>
<accession>A0A5B7I2V1</accession>
<comment type="caution">
    <text evidence="2">The sequence shown here is derived from an EMBL/GenBank/DDBJ whole genome shotgun (WGS) entry which is preliminary data.</text>
</comment>
<evidence type="ECO:0000256" key="1">
    <source>
        <dbReference type="SAM" id="MobiDB-lite"/>
    </source>
</evidence>
<gene>
    <name evidence="2" type="ORF">E2C01_074232</name>
</gene>
<protein>
    <submittedName>
        <fullName evidence="2">Uncharacterized protein</fullName>
    </submittedName>
</protein>
<feature type="compositionally biased region" description="Low complexity" evidence="1">
    <location>
        <begin position="46"/>
        <end position="55"/>
    </location>
</feature>
<evidence type="ECO:0000313" key="2">
    <source>
        <dbReference type="EMBL" id="MPC79691.1"/>
    </source>
</evidence>
<name>A0A5B7I2V1_PORTR</name>
<dbReference type="Proteomes" id="UP000324222">
    <property type="component" value="Unassembled WGS sequence"/>
</dbReference>
<feature type="compositionally biased region" description="Basic and acidic residues" evidence="1">
    <location>
        <begin position="81"/>
        <end position="94"/>
    </location>
</feature>
<sequence length="209" mass="23441">MQAVDTFRKTDDENPAQGNKVKREEAAGDVDEEQGEVAVVTRSMARRQTQEQQETSLEEGIGELFTIPQMDEPQDLAAGPGRDDVAKQSGESRSKKGWPGQERLDARSTSAQGGSGERVLLPATHQQLVQVQREDPELKTLLQEALKKEEAASELSCYYHEDGLLKRKWRSPKAPCEEHQTYHQIVLPQKYREEVIRIAHEETAAHLGA</sequence>
<keyword evidence="3" id="KW-1185">Reference proteome</keyword>
<organism evidence="2 3">
    <name type="scientific">Portunus trituberculatus</name>
    <name type="common">Swimming crab</name>
    <name type="synonym">Neptunus trituberculatus</name>
    <dbReference type="NCBI Taxonomy" id="210409"/>
    <lineage>
        <taxon>Eukaryota</taxon>
        <taxon>Metazoa</taxon>
        <taxon>Ecdysozoa</taxon>
        <taxon>Arthropoda</taxon>
        <taxon>Crustacea</taxon>
        <taxon>Multicrustacea</taxon>
        <taxon>Malacostraca</taxon>
        <taxon>Eumalacostraca</taxon>
        <taxon>Eucarida</taxon>
        <taxon>Decapoda</taxon>
        <taxon>Pleocyemata</taxon>
        <taxon>Brachyura</taxon>
        <taxon>Eubrachyura</taxon>
        <taxon>Portunoidea</taxon>
        <taxon>Portunidae</taxon>
        <taxon>Portuninae</taxon>
        <taxon>Portunus</taxon>
    </lineage>
</organism>
<feature type="region of interest" description="Disordered" evidence="1">
    <location>
        <begin position="1"/>
        <end position="116"/>
    </location>
</feature>
<reference evidence="2 3" key="1">
    <citation type="submission" date="2019-05" db="EMBL/GenBank/DDBJ databases">
        <title>Another draft genome of Portunus trituberculatus and its Hox gene families provides insights of decapod evolution.</title>
        <authorList>
            <person name="Jeong J.-H."/>
            <person name="Song I."/>
            <person name="Kim S."/>
            <person name="Choi T."/>
            <person name="Kim D."/>
            <person name="Ryu S."/>
            <person name="Kim W."/>
        </authorList>
    </citation>
    <scope>NUCLEOTIDE SEQUENCE [LARGE SCALE GENOMIC DNA]</scope>
    <source>
        <tissue evidence="2">Muscle</tissue>
    </source>
</reference>
<evidence type="ECO:0000313" key="3">
    <source>
        <dbReference type="Proteomes" id="UP000324222"/>
    </source>
</evidence>